<protein>
    <submittedName>
        <fullName evidence="2">Dynein-related subfamily AAA family protein</fullName>
    </submittedName>
</protein>
<dbReference type="SUPFAM" id="SSF52540">
    <property type="entry name" value="P-loop containing nucleoside triphosphate hydrolases"/>
    <property type="match status" value="1"/>
</dbReference>
<organism evidence="2 3">
    <name type="scientific">Kineococcus rhizosphaerae</name>
    <dbReference type="NCBI Taxonomy" id="559628"/>
    <lineage>
        <taxon>Bacteria</taxon>
        <taxon>Bacillati</taxon>
        <taxon>Actinomycetota</taxon>
        <taxon>Actinomycetes</taxon>
        <taxon>Kineosporiales</taxon>
        <taxon>Kineosporiaceae</taxon>
        <taxon>Kineococcus</taxon>
    </lineage>
</organism>
<gene>
    <name evidence="2" type="ORF">CLV37_1317</name>
</gene>
<keyword evidence="3" id="KW-1185">Reference proteome</keyword>
<dbReference type="EMBL" id="PVZF01000031">
    <property type="protein sequence ID" value="PRY06857.1"/>
    <property type="molecule type" value="Genomic_DNA"/>
</dbReference>
<dbReference type="CDD" id="cd00009">
    <property type="entry name" value="AAA"/>
    <property type="match status" value="1"/>
</dbReference>
<dbReference type="GO" id="GO:0005524">
    <property type="term" value="F:ATP binding"/>
    <property type="evidence" value="ECO:0007669"/>
    <property type="project" value="InterPro"/>
</dbReference>
<dbReference type="AlphaFoldDB" id="A0A2T0QQ48"/>
<evidence type="ECO:0000259" key="1">
    <source>
        <dbReference type="SMART" id="SM00382"/>
    </source>
</evidence>
<evidence type="ECO:0000313" key="2">
    <source>
        <dbReference type="EMBL" id="PRY06857.1"/>
    </source>
</evidence>
<evidence type="ECO:0000313" key="3">
    <source>
        <dbReference type="Proteomes" id="UP000238083"/>
    </source>
</evidence>
<reference evidence="2 3" key="1">
    <citation type="submission" date="2018-03" db="EMBL/GenBank/DDBJ databases">
        <title>Genomic Encyclopedia of Archaeal and Bacterial Type Strains, Phase II (KMG-II): from individual species to whole genera.</title>
        <authorList>
            <person name="Goeker M."/>
        </authorList>
    </citation>
    <scope>NUCLEOTIDE SEQUENCE [LARGE SCALE GENOMIC DNA]</scope>
    <source>
        <strain evidence="2 3">DSM 19711</strain>
    </source>
</reference>
<dbReference type="Gene3D" id="3.40.50.300">
    <property type="entry name" value="P-loop containing nucleotide triphosphate hydrolases"/>
    <property type="match status" value="1"/>
</dbReference>
<dbReference type="InterPro" id="IPR027417">
    <property type="entry name" value="P-loop_NTPase"/>
</dbReference>
<dbReference type="GO" id="GO:0016887">
    <property type="term" value="F:ATP hydrolysis activity"/>
    <property type="evidence" value="ECO:0007669"/>
    <property type="project" value="InterPro"/>
</dbReference>
<proteinExistence type="predicted"/>
<dbReference type="InterPro" id="IPR003593">
    <property type="entry name" value="AAA+_ATPase"/>
</dbReference>
<sequence>MTADVTLLRVITAAMRSHVTPLLMGDPGVGKSSLAQTLAAADGGRCEVVLGSLREASDFNGLPVVGPDGVTLEAPAWAKRLASGESTHLLLDEVTTVPAHVRKAMLGVILDRTVGDLHLPDSVRILAAANPASIAVDGAAPINRESRRPCHSQLQSGRPLYVFPSQSRLVHRRQTCSLGLQLPSGFARAPVRAPASTASGSAALIGDSYVTRSGRPMWS</sequence>
<dbReference type="RefSeq" id="WP_211298973.1">
    <property type="nucleotide sequence ID" value="NZ_PVZF01000031.1"/>
</dbReference>
<dbReference type="Pfam" id="PF07728">
    <property type="entry name" value="AAA_5"/>
    <property type="match status" value="1"/>
</dbReference>
<dbReference type="InterPro" id="IPR011704">
    <property type="entry name" value="ATPase_dyneun-rel_AAA"/>
</dbReference>
<feature type="domain" description="AAA+ ATPase" evidence="1">
    <location>
        <begin position="17"/>
        <end position="158"/>
    </location>
</feature>
<dbReference type="SMART" id="SM00382">
    <property type="entry name" value="AAA"/>
    <property type="match status" value="1"/>
</dbReference>
<name>A0A2T0QQ48_9ACTN</name>
<dbReference type="Proteomes" id="UP000238083">
    <property type="component" value="Unassembled WGS sequence"/>
</dbReference>
<comment type="caution">
    <text evidence="2">The sequence shown here is derived from an EMBL/GenBank/DDBJ whole genome shotgun (WGS) entry which is preliminary data.</text>
</comment>
<accession>A0A2T0QQ48</accession>